<dbReference type="EMBL" id="JARNBH010000034">
    <property type="protein sequence ID" value="MEC0276210.1"/>
    <property type="molecule type" value="Genomic_DNA"/>
</dbReference>
<keyword evidence="2" id="KW-1185">Reference proteome</keyword>
<reference evidence="1 2" key="1">
    <citation type="submission" date="2023-03" db="EMBL/GenBank/DDBJ databases">
        <title>Bacillus Genome Sequencing.</title>
        <authorList>
            <person name="Dunlap C."/>
        </authorList>
    </citation>
    <scope>NUCLEOTIDE SEQUENCE [LARGE SCALE GENOMIC DNA]</scope>
    <source>
        <strain evidence="1 2">B-41290</strain>
    </source>
</reference>
<comment type="caution">
    <text evidence="1">The sequence shown here is derived from an EMBL/GenBank/DDBJ whole genome shotgun (WGS) entry which is preliminary data.</text>
</comment>
<organism evidence="1 2">
    <name type="scientific">Peribacillus castrilensis</name>
    <dbReference type="NCBI Taxonomy" id="2897690"/>
    <lineage>
        <taxon>Bacteria</taxon>
        <taxon>Bacillati</taxon>
        <taxon>Bacillota</taxon>
        <taxon>Bacilli</taxon>
        <taxon>Bacillales</taxon>
        <taxon>Bacillaceae</taxon>
        <taxon>Peribacillus</taxon>
    </lineage>
</organism>
<dbReference type="Proteomes" id="UP001307168">
    <property type="component" value="Unassembled WGS sequence"/>
</dbReference>
<dbReference type="AlphaFoldDB" id="A0AAW9NMS2"/>
<name>A0AAW9NMS2_9BACI</name>
<evidence type="ECO:0000313" key="2">
    <source>
        <dbReference type="Proteomes" id="UP001307168"/>
    </source>
</evidence>
<accession>A0AAW9NMS2</accession>
<proteinExistence type="predicted"/>
<dbReference type="RefSeq" id="WP_367408062.1">
    <property type="nucleotide sequence ID" value="NZ_JARNBH010000034.1"/>
</dbReference>
<gene>
    <name evidence="1" type="ORF">P4706_24670</name>
</gene>
<sequence>MLASLQVYGFYLNVISKLIGEECTRLLREKRVYGDPAGASRGRTARGKRVPGAEINVQIVQAINKRQTNSNKPSTFS</sequence>
<protein>
    <recommendedName>
        <fullName evidence="3">Resolvase/invertase-type recombinase catalytic domain-containing protein</fullName>
    </recommendedName>
</protein>
<evidence type="ECO:0008006" key="3">
    <source>
        <dbReference type="Google" id="ProtNLM"/>
    </source>
</evidence>
<evidence type="ECO:0000313" key="1">
    <source>
        <dbReference type="EMBL" id="MEC0276210.1"/>
    </source>
</evidence>